<organism evidence="1">
    <name type="scientific">Variovorax paradoxus</name>
    <dbReference type="NCBI Taxonomy" id="34073"/>
    <lineage>
        <taxon>Bacteria</taxon>
        <taxon>Pseudomonadati</taxon>
        <taxon>Pseudomonadota</taxon>
        <taxon>Betaproteobacteria</taxon>
        <taxon>Burkholderiales</taxon>
        <taxon>Comamonadaceae</taxon>
        <taxon>Variovorax</taxon>
    </lineage>
</organism>
<accession>A0A679JIE6</accession>
<reference evidence="1" key="1">
    <citation type="submission" date="2019-12" db="EMBL/GenBank/DDBJ databases">
        <authorList>
            <person name="Cremers G."/>
        </authorList>
    </citation>
    <scope>NUCLEOTIDE SEQUENCE</scope>
    <source>
        <strain evidence="1">Vvax</strain>
    </source>
</reference>
<dbReference type="RefSeq" id="WP_339094819.1">
    <property type="nucleotide sequence ID" value="NZ_LR743508.1"/>
</dbReference>
<evidence type="ECO:0000313" key="1">
    <source>
        <dbReference type="EMBL" id="CAA2110359.1"/>
    </source>
</evidence>
<dbReference type="AlphaFoldDB" id="A0A679JIE6"/>
<name>A0A679JIE6_VARPD</name>
<dbReference type="EMBL" id="LR743508">
    <property type="protein sequence ID" value="CAA2110359.1"/>
    <property type="molecule type" value="Genomic_DNA"/>
</dbReference>
<sequence length="69" mass="7711">MNKTEVMATSIDMARNGLGMTPADAFDYIAELIGAQDPTHELYDREVERLLRLAACLWTLRRDLVSPGS</sequence>
<protein>
    <submittedName>
        <fullName evidence="1">Uncharacterized protein</fullName>
    </submittedName>
</protein>
<gene>
    <name evidence="1" type="ORF">VVAX_06603</name>
</gene>
<proteinExistence type="predicted"/>